<proteinExistence type="predicted"/>
<evidence type="ECO:0000313" key="1">
    <source>
        <dbReference type="EMBL" id="RHY12466.1"/>
    </source>
</evidence>
<gene>
    <name evidence="3" type="ORF">DYB26_002521</name>
    <name evidence="1" type="ORF">DYB36_001249</name>
    <name evidence="2" type="ORF">DYB38_000733</name>
</gene>
<dbReference type="EMBL" id="QUSZ01004842">
    <property type="protein sequence ID" value="RHY12466.1"/>
    <property type="molecule type" value="Genomic_DNA"/>
</dbReference>
<dbReference type="Proteomes" id="UP000265427">
    <property type="component" value="Unassembled WGS sequence"/>
</dbReference>
<evidence type="ECO:0000313" key="3">
    <source>
        <dbReference type="EMBL" id="RHZ25769.1"/>
    </source>
</evidence>
<accession>A0A397AZV3</accession>
<dbReference type="Proteomes" id="UP000265716">
    <property type="component" value="Unassembled WGS sequence"/>
</dbReference>
<dbReference type="Proteomes" id="UP000286510">
    <property type="component" value="Unassembled WGS sequence"/>
</dbReference>
<evidence type="ECO:0000313" key="4">
    <source>
        <dbReference type="Proteomes" id="UP000265427"/>
    </source>
</evidence>
<name>A0A397AZV3_APHAT</name>
<organism evidence="1 4">
    <name type="scientific">Aphanomyces astaci</name>
    <name type="common">Crayfish plague agent</name>
    <dbReference type="NCBI Taxonomy" id="112090"/>
    <lineage>
        <taxon>Eukaryota</taxon>
        <taxon>Sar</taxon>
        <taxon>Stramenopiles</taxon>
        <taxon>Oomycota</taxon>
        <taxon>Saprolegniomycetes</taxon>
        <taxon>Saprolegniales</taxon>
        <taxon>Verrucalvaceae</taxon>
        <taxon>Aphanomyces</taxon>
    </lineage>
</organism>
<dbReference type="EMBL" id="QUTC01005512">
    <property type="protein sequence ID" value="RHY57612.1"/>
    <property type="molecule type" value="Genomic_DNA"/>
</dbReference>
<reference evidence="4 5" key="1">
    <citation type="submission" date="2018-08" db="EMBL/GenBank/DDBJ databases">
        <title>Aphanomyces genome sequencing and annotation.</title>
        <authorList>
            <person name="Minardi D."/>
            <person name="Oidtmann B."/>
            <person name="Van Der Giezen M."/>
            <person name="Studholme D.J."/>
        </authorList>
    </citation>
    <scope>NUCLEOTIDE SEQUENCE [LARGE SCALE GENOMIC DNA]</scope>
    <source>
        <strain evidence="3 6">FDL457</strain>
        <strain evidence="1 4">Kv</strain>
        <strain evidence="2 5">SA</strain>
    </source>
</reference>
<sequence length="180" mass="20181">MALDRLFHICRGDIRRALHMLQVHGSVCPPPLSHVLRWTSCLSDQTKSSRRPHAMSILAASAAIDDKDLLYNSYLQELGPHYPHGHDKKADQVAELDRLDAMADSLSLCDSLWTPITTTLSHTLSQASHSEFRNDKLHRVTLSVRLQACHVTFQGRPSQSATSDSCIQLAMDAHLRHRTL</sequence>
<evidence type="ECO:0000313" key="2">
    <source>
        <dbReference type="EMBL" id="RHY57612.1"/>
    </source>
</evidence>
<protein>
    <submittedName>
        <fullName evidence="1">Uncharacterized protein</fullName>
    </submittedName>
</protein>
<evidence type="ECO:0000313" key="6">
    <source>
        <dbReference type="Proteomes" id="UP000286510"/>
    </source>
</evidence>
<dbReference type="AlphaFoldDB" id="A0A397AZV3"/>
<dbReference type="VEuPathDB" id="FungiDB:H257_09337"/>
<comment type="caution">
    <text evidence="1">The sequence shown here is derived from an EMBL/GenBank/DDBJ whole genome shotgun (WGS) entry which is preliminary data.</text>
</comment>
<evidence type="ECO:0000313" key="5">
    <source>
        <dbReference type="Proteomes" id="UP000265716"/>
    </source>
</evidence>
<dbReference type="EMBL" id="QUTF01012032">
    <property type="protein sequence ID" value="RHZ25769.1"/>
    <property type="molecule type" value="Genomic_DNA"/>
</dbReference>